<dbReference type="InterPro" id="IPR043502">
    <property type="entry name" value="DNA/RNA_pol_sf"/>
</dbReference>
<accession>A0A645FJH6</accession>
<comment type="caution">
    <text evidence="1">The sequence shown here is derived from an EMBL/GenBank/DDBJ whole genome shotgun (WGS) entry which is preliminary data.</text>
</comment>
<dbReference type="EMBL" id="VSSQ01061195">
    <property type="protein sequence ID" value="MPN14557.1"/>
    <property type="molecule type" value="Genomic_DNA"/>
</dbReference>
<name>A0A645FJH6_9ZZZZ</name>
<proteinExistence type="predicted"/>
<evidence type="ECO:0008006" key="2">
    <source>
        <dbReference type="Google" id="ProtNLM"/>
    </source>
</evidence>
<evidence type="ECO:0000313" key="1">
    <source>
        <dbReference type="EMBL" id="MPN14557.1"/>
    </source>
</evidence>
<gene>
    <name evidence="1" type="ORF">SDC9_161884</name>
</gene>
<dbReference type="AlphaFoldDB" id="A0A645FJH6"/>
<sequence>MELDPETCGCKTPLQEAVFTLDNAKFWYLTFYYNFMCKCLDMEHIHVVELDTDSLYLAIAGNPDKDYHQRFEAVIKDKVYYDKHYGEWFPTKYVEDLPKDASKDEIINVLSDEKKLLGLAIENEKENMIALCPKCYSLFNDEEIDSRKAKMRVKGVSLKKNKLCPNNYKGVIENQDDVKATNVNLQMKKYDDFLEMSKVRVSKIALSYQHTKMIVLKNESCVPFIYGVDASKWICK</sequence>
<dbReference type="SUPFAM" id="SSF56672">
    <property type="entry name" value="DNA/RNA polymerases"/>
    <property type="match status" value="1"/>
</dbReference>
<protein>
    <recommendedName>
        <fullName evidence="2">DNA-directed DNA polymerase</fullName>
    </recommendedName>
</protein>
<organism evidence="1">
    <name type="scientific">bioreactor metagenome</name>
    <dbReference type="NCBI Taxonomy" id="1076179"/>
    <lineage>
        <taxon>unclassified sequences</taxon>
        <taxon>metagenomes</taxon>
        <taxon>ecological metagenomes</taxon>
    </lineage>
</organism>
<reference evidence="1" key="1">
    <citation type="submission" date="2019-08" db="EMBL/GenBank/DDBJ databases">
        <authorList>
            <person name="Kucharzyk K."/>
            <person name="Murdoch R.W."/>
            <person name="Higgins S."/>
            <person name="Loffler F."/>
        </authorList>
    </citation>
    <scope>NUCLEOTIDE SEQUENCE</scope>
</reference>